<protein>
    <submittedName>
        <fullName evidence="6">Rieske family ferredoxin</fullName>
    </submittedName>
</protein>
<dbReference type="OrthoDB" id="9800167at2"/>
<dbReference type="GO" id="GO:0046872">
    <property type="term" value="F:metal ion binding"/>
    <property type="evidence" value="ECO:0007669"/>
    <property type="project" value="UniProtKB-KW"/>
</dbReference>
<dbReference type="InterPro" id="IPR012747">
    <property type="entry name" value="MocE_2FeS"/>
</dbReference>
<dbReference type="PANTHER" id="PTHR21496:SF23">
    <property type="entry name" value="3-PHENYLPROPIONATE_CINNAMIC ACID DIOXYGENASE FERREDOXIN SUBUNIT"/>
    <property type="match status" value="1"/>
</dbReference>
<dbReference type="InterPro" id="IPR017941">
    <property type="entry name" value="Rieske_2Fe-2S"/>
</dbReference>
<keyword evidence="2" id="KW-0479">Metal-binding</keyword>
<evidence type="ECO:0000256" key="2">
    <source>
        <dbReference type="ARBA" id="ARBA00022723"/>
    </source>
</evidence>
<evidence type="ECO:0000256" key="3">
    <source>
        <dbReference type="ARBA" id="ARBA00023004"/>
    </source>
</evidence>
<comment type="caution">
    <text evidence="6">The sequence shown here is derived from an EMBL/GenBank/DDBJ whole genome shotgun (WGS) entry which is preliminary data.</text>
</comment>
<feature type="domain" description="Rieske" evidence="5">
    <location>
        <begin position="4"/>
        <end position="100"/>
    </location>
</feature>
<dbReference type="InterPro" id="IPR036922">
    <property type="entry name" value="Rieske_2Fe-2S_sf"/>
</dbReference>
<dbReference type="Pfam" id="PF00355">
    <property type="entry name" value="Rieske"/>
    <property type="match status" value="1"/>
</dbReference>
<name>A0A3P3DZR7_9HYPH</name>
<evidence type="ECO:0000313" key="7">
    <source>
        <dbReference type="Proteomes" id="UP000273786"/>
    </source>
</evidence>
<evidence type="ECO:0000256" key="1">
    <source>
        <dbReference type="ARBA" id="ARBA00022714"/>
    </source>
</evidence>
<dbReference type="AlphaFoldDB" id="A0A3P3DZR7"/>
<evidence type="ECO:0000259" key="5">
    <source>
        <dbReference type="PROSITE" id="PS51296"/>
    </source>
</evidence>
<evidence type="ECO:0000313" key="6">
    <source>
        <dbReference type="EMBL" id="RRH79611.1"/>
    </source>
</evidence>
<dbReference type="Proteomes" id="UP000273786">
    <property type="component" value="Unassembled WGS sequence"/>
</dbReference>
<keyword evidence="7" id="KW-1185">Reference proteome</keyword>
<dbReference type="GO" id="GO:0051537">
    <property type="term" value="F:2 iron, 2 sulfur cluster binding"/>
    <property type="evidence" value="ECO:0007669"/>
    <property type="project" value="UniProtKB-KW"/>
</dbReference>
<gene>
    <name evidence="6" type="ORF">EH240_37555</name>
</gene>
<dbReference type="EMBL" id="RQXT01000254">
    <property type="protein sequence ID" value="RRH79611.1"/>
    <property type="molecule type" value="Genomic_DNA"/>
</dbReference>
<proteinExistence type="predicted"/>
<keyword evidence="4" id="KW-0411">Iron-sulfur</keyword>
<evidence type="ECO:0000256" key="4">
    <source>
        <dbReference type="ARBA" id="ARBA00023014"/>
    </source>
</evidence>
<dbReference type="SUPFAM" id="SSF50022">
    <property type="entry name" value="ISP domain"/>
    <property type="match status" value="1"/>
</dbReference>
<dbReference type="PANTHER" id="PTHR21496">
    <property type="entry name" value="FERREDOXIN-RELATED"/>
    <property type="match status" value="1"/>
</dbReference>
<organism evidence="6 7">
    <name type="scientific">Mesorhizobium tamadayense</name>
    <dbReference type="NCBI Taxonomy" id="425306"/>
    <lineage>
        <taxon>Bacteria</taxon>
        <taxon>Pseudomonadati</taxon>
        <taxon>Pseudomonadota</taxon>
        <taxon>Alphaproteobacteria</taxon>
        <taxon>Hyphomicrobiales</taxon>
        <taxon>Phyllobacteriaceae</taxon>
        <taxon>Mesorhizobium</taxon>
    </lineage>
</organism>
<dbReference type="NCBIfam" id="TIGR02377">
    <property type="entry name" value="MocE_fam_FeS"/>
    <property type="match status" value="1"/>
</dbReference>
<dbReference type="PROSITE" id="PS51296">
    <property type="entry name" value="RIESKE"/>
    <property type="match status" value="1"/>
</dbReference>
<dbReference type="CDD" id="cd03528">
    <property type="entry name" value="Rieske_RO_ferredoxin"/>
    <property type="match status" value="1"/>
</dbReference>
<dbReference type="Gene3D" id="2.102.10.10">
    <property type="entry name" value="Rieske [2Fe-2S] iron-sulphur domain"/>
    <property type="match status" value="1"/>
</dbReference>
<keyword evidence="3" id="KW-0408">Iron</keyword>
<reference evidence="6 7" key="1">
    <citation type="submission" date="2018-11" db="EMBL/GenBank/DDBJ databases">
        <title>the genome of Mesorhizobium tamadayense DSM 28320.</title>
        <authorList>
            <person name="Gao J."/>
        </authorList>
    </citation>
    <scope>NUCLEOTIDE SEQUENCE [LARGE SCALE GENOMIC DNA]</scope>
    <source>
        <strain evidence="6 7">DSM 28320</strain>
    </source>
</reference>
<sequence>MPWIDVCGADDLEEEGGLRFDHAGKTFAIFRNHQDQYYCTDGLCTHENIHLADGLVMENTVECPKHASVFDFTTGEVETPPACDNLRTYAVKVEGGRVIIDV</sequence>
<accession>A0A3P3DZR7</accession>
<keyword evidence="1" id="KW-0001">2Fe-2S</keyword>